<organism evidence="2 3">
    <name type="scientific">Caballeronia udeis</name>
    <dbReference type="NCBI Taxonomy" id="1232866"/>
    <lineage>
        <taxon>Bacteria</taxon>
        <taxon>Pseudomonadati</taxon>
        <taxon>Pseudomonadota</taxon>
        <taxon>Betaproteobacteria</taxon>
        <taxon>Burkholderiales</taxon>
        <taxon>Burkholderiaceae</taxon>
        <taxon>Caballeronia</taxon>
    </lineage>
</organism>
<feature type="chain" id="PRO_5008502196" description="Lipoprotein" evidence="1">
    <location>
        <begin position="22"/>
        <end position="75"/>
    </location>
</feature>
<proteinExistence type="predicted"/>
<evidence type="ECO:0008006" key="4">
    <source>
        <dbReference type="Google" id="ProtNLM"/>
    </source>
</evidence>
<dbReference type="EMBL" id="FCOK02000171">
    <property type="protein sequence ID" value="SAL74803.1"/>
    <property type="molecule type" value="Genomic_DNA"/>
</dbReference>
<dbReference type="RefSeq" id="WP_062093191.1">
    <property type="nucleotide sequence ID" value="NZ_FCOK02000171.1"/>
</dbReference>
<evidence type="ECO:0000256" key="1">
    <source>
        <dbReference type="SAM" id="SignalP"/>
    </source>
</evidence>
<dbReference type="AlphaFoldDB" id="A0A158K248"/>
<dbReference type="Proteomes" id="UP000054683">
    <property type="component" value="Unassembled WGS sequence"/>
</dbReference>
<keyword evidence="1" id="KW-0732">Signal</keyword>
<name>A0A158K248_9BURK</name>
<reference evidence="2 3" key="1">
    <citation type="submission" date="2016-01" db="EMBL/GenBank/DDBJ databases">
        <authorList>
            <person name="Oliw E.H."/>
        </authorList>
    </citation>
    <scope>NUCLEOTIDE SEQUENCE [LARGE SCALE GENOMIC DNA]</scope>
    <source>
        <strain evidence="2">LMG 27134</strain>
    </source>
</reference>
<evidence type="ECO:0000313" key="2">
    <source>
        <dbReference type="EMBL" id="SAL74803.1"/>
    </source>
</evidence>
<accession>A0A158K248</accession>
<dbReference type="PROSITE" id="PS51257">
    <property type="entry name" value="PROKAR_LIPOPROTEIN"/>
    <property type="match status" value="1"/>
</dbReference>
<evidence type="ECO:0000313" key="3">
    <source>
        <dbReference type="Proteomes" id="UP000054683"/>
    </source>
</evidence>
<dbReference type="OrthoDB" id="9133731at2"/>
<gene>
    <name evidence="2" type="ORF">AWB69_09242</name>
</gene>
<sequence length="75" mass="7976">MLATAYRVALIAAVIVLSACAQTQPPQTQAQRNMKPGAIYIYEPTKPAGYAGPGEFTLTLDGKIHVTYPVPATTQ</sequence>
<protein>
    <recommendedName>
        <fullName evidence="4">Lipoprotein</fullName>
    </recommendedName>
</protein>
<feature type="signal peptide" evidence="1">
    <location>
        <begin position="1"/>
        <end position="21"/>
    </location>
</feature>